<dbReference type="InterPro" id="IPR050085">
    <property type="entry name" value="AGPR"/>
</dbReference>
<keyword evidence="5 7" id="KW-0560">Oxidoreductase</keyword>
<evidence type="ECO:0000256" key="8">
    <source>
        <dbReference type="PROSITE-ProRule" id="PRU10010"/>
    </source>
</evidence>
<evidence type="ECO:0000256" key="4">
    <source>
        <dbReference type="ARBA" id="ARBA00022857"/>
    </source>
</evidence>
<dbReference type="GO" id="GO:0003942">
    <property type="term" value="F:N-acetyl-gamma-glutamyl-phosphate reductase activity"/>
    <property type="evidence" value="ECO:0007669"/>
    <property type="project" value="UniProtKB-UniRule"/>
</dbReference>
<evidence type="ECO:0000259" key="9">
    <source>
        <dbReference type="SMART" id="SM00859"/>
    </source>
</evidence>
<dbReference type="SUPFAM" id="SSF51735">
    <property type="entry name" value="NAD(P)-binding Rossmann-fold domains"/>
    <property type="match status" value="1"/>
</dbReference>
<organism evidence="10">
    <name type="scientific">Moorella thermoacetica Y72</name>
    <dbReference type="NCBI Taxonomy" id="1325331"/>
    <lineage>
        <taxon>Bacteria</taxon>
        <taxon>Bacillati</taxon>
        <taxon>Bacillota</taxon>
        <taxon>Clostridia</taxon>
        <taxon>Neomoorellales</taxon>
        <taxon>Neomoorellaceae</taxon>
        <taxon>Neomoorella</taxon>
    </lineage>
</organism>
<dbReference type="GO" id="GO:0051287">
    <property type="term" value="F:NAD binding"/>
    <property type="evidence" value="ECO:0007669"/>
    <property type="project" value="InterPro"/>
</dbReference>
<evidence type="ECO:0000256" key="5">
    <source>
        <dbReference type="ARBA" id="ARBA00023002"/>
    </source>
</evidence>
<dbReference type="InterPro" id="IPR058924">
    <property type="entry name" value="AGPR_dimerisation_dom"/>
</dbReference>
<sequence>MSMLRRSKILPSLLHYYTSKMYNYKHQPRRSLALIKAGIIGATGYTGAELVRILSRHPEVELVALTSRSYAGEGMAGVYPSLTGYTNLTCENLTPDEVMDRAEVIFIALPHGHAVPVATRARERGIKVIDLGADWRFRNAGTYEEWYKIQHGNHELAARAVYGLPEIHREAIRSAGLVANPGCYPTSAILGLAPLLKGGYIDPATIIIDAKSGVSGAGREARVTSLFVECNESINPYGVASHRHTPEIEQELSALAGKEVKVTFTPHLLPISRGILSTMYATLVRPASTEELRGVYEEFYAGEPFVHLLPPDQWPHTRWVYGSNNCHLNLAVDTRTGRVVVASAIDNLTKGASGQAVQNLNLMCGFPETMALEVPGLCP</sequence>
<evidence type="ECO:0000256" key="7">
    <source>
        <dbReference type="HAMAP-Rule" id="MF_00150"/>
    </source>
</evidence>
<feature type="domain" description="Semialdehyde dehydrogenase NAD-binding" evidence="9">
    <location>
        <begin position="36"/>
        <end position="175"/>
    </location>
</feature>
<evidence type="ECO:0000313" key="10">
    <source>
        <dbReference type="EMBL" id="GAF25523.1"/>
    </source>
</evidence>
<proteinExistence type="inferred from homology"/>
<dbReference type="CDD" id="cd17895">
    <property type="entry name" value="AGPR_1_N"/>
    <property type="match status" value="1"/>
</dbReference>
<dbReference type="Pfam" id="PF01118">
    <property type="entry name" value="Semialdhyde_dh"/>
    <property type="match status" value="1"/>
</dbReference>
<dbReference type="PANTHER" id="PTHR32338:SF10">
    <property type="entry name" value="N-ACETYL-GAMMA-GLUTAMYL-PHOSPHATE REDUCTASE, CHLOROPLASTIC-RELATED"/>
    <property type="match status" value="1"/>
</dbReference>
<gene>
    <name evidence="7" type="primary">argC</name>
    <name evidence="10" type="ORF">MTY_0858</name>
</gene>
<reference evidence="10" key="1">
    <citation type="journal article" date="2014" name="Gene">
        <title>Genome-guided analysis of transformation efficiency and carbon dioxide assimilation by Moorella thermoacetica Y72.</title>
        <authorList>
            <person name="Tsukahara K."/>
            <person name="Kita A."/>
            <person name="Nakashimada Y."/>
            <person name="Hoshino T."/>
            <person name="Murakami K."/>
        </authorList>
    </citation>
    <scope>NUCLEOTIDE SEQUENCE [LARGE SCALE GENOMIC DNA]</scope>
    <source>
        <strain evidence="10">Y72</strain>
    </source>
</reference>
<dbReference type="InterPro" id="IPR000706">
    <property type="entry name" value="AGPR_type-1"/>
</dbReference>
<dbReference type="Proteomes" id="UP000063718">
    <property type="component" value="Unassembled WGS sequence"/>
</dbReference>
<dbReference type="UniPathway" id="UPA00068">
    <property type="reaction ID" value="UER00108"/>
</dbReference>
<dbReference type="EMBL" id="DF238840">
    <property type="protein sequence ID" value="GAF25523.1"/>
    <property type="molecule type" value="Genomic_DNA"/>
</dbReference>
<dbReference type="SMART" id="SM00859">
    <property type="entry name" value="Semialdhyde_dh"/>
    <property type="match status" value="1"/>
</dbReference>
<dbReference type="NCBIfam" id="TIGR01850">
    <property type="entry name" value="argC"/>
    <property type="match status" value="1"/>
</dbReference>
<dbReference type="GO" id="GO:0005737">
    <property type="term" value="C:cytoplasm"/>
    <property type="evidence" value="ECO:0007669"/>
    <property type="project" value="UniProtKB-SubCell"/>
</dbReference>
<dbReference type="PANTHER" id="PTHR32338">
    <property type="entry name" value="N-ACETYL-GAMMA-GLUTAMYL-PHOSPHATE REDUCTASE, CHLOROPLASTIC-RELATED-RELATED"/>
    <property type="match status" value="1"/>
</dbReference>
<evidence type="ECO:0000256" key="2">
    <source>
        <dbReference type="ARBA" id="ARBA00022571"/>
    </source>
</evidence>
<dbReference type="HAMAP" id="MF_00150">
    <property type="entry name" value="ArgC_type1"/>
    <property type="match status" value="1"/>
</dbReference>
<name>A0A0S6UCJ6_NEOTH</name>
<dbReference type="InterPro" id="IPR000534">
    <property type="entry name" value="Semialdehyde_DH_NAD-bd"/>
</dbReference>
<feature type="active site" evidence="7 8">
    <location>
        <position position="183"/>
    </location>
</feature>
<dbReference type="EC" id="1.2.1.38" evidence="7"/>
<dbReference type="FunFam" id="3.30.360.10:FF:000014">
    <property type="entry name" value="N-acetyl-gamma-glutamyl-phosphate reductase"/>
    <property type="match status" value="1"/>
</dbReference>
<dbReference type="InterPro" id="IPR036291">
    <property type="entry name" value="NAD(P)-bd_dom_sf"/>
</dbReference>
<dbReference type="GO" id="GO:0006526">
    <property type="term" value="P:L-arginine biosynthetic process"/>
    <property type="evidence" value="ECO:0007669"/>
    <property type="project" value="UniProtKB-UniRule"/>
</dbReference>
<accession>A0A0S6UCJ6</accession>
<protein>
    <recommendedName>
        <fullName evidence="7">N-acetyl-gamma-glutamyl-phosphate reductase</fullName>
        <shortName evidence="7">AGPR</shortName>
        <ecNumber evidence="7">1.2.1.38</ecNumber>
    </recommendedName>
    <alternativeName>
        <fullName evidence="7">N-acetyl-glutamate semialdehyde dehydrogenase</fullName>
        <shortName evidence="7">NAGSA dehydrogenase</shortName>
    </alternativeName>
</protein>
<keyword evidence="3 7" id="KW-0028">Amino-acid biosynthesis</keyword>
<comment type="pathway">
    <text evidence="1 7">Amino-acid biosynthesis; L-arginine biosynthesis; N(2)-acetyl-L-ornithine from L-glutamate: step 3/4.</text>
</comment>
<comment type="function">
    <text evidence="7">Catalyzes the NADPH-dependent reduction of N-acetyl-5-glutamyl phosphate to yield N-acetyl-L-glutamate 5-semialdehyde.</text>
</comment>
<dbReference type="PROSITE" id="PS01224">
    <property type="entry name" value="ARGC"/>
    <property type="match status" value="1"/>
</dbReference>
<dbReference type="Pfam" id="PF22698">
    <property type="entry name" value="Semialdhyde_dhC_1"/>
    <property type="match status" value="1"/>
</dbReference>
<keyword evidence="2 7" id="KW-0055">Arginine biosynthesis</keyword>
<evidence type="ECO:0000256" key="3">
    <source>
        <dbReference type="ARBA" id="ARBA00022605"/>
    </source>
</evidence>
<dbReference type="Gene3D" id="3.40.50.720">
    <property type="entry name" value="NAD(P)-binding Rossmann-like Domain"/>
    <property type="match status" value="1"/>
</dbReference>
<comment type="similarity">
    <text evidence="7">Belongs to the NAGSA dehydrogenase family. Type 1 subfamily.</text>
</comment>
<dbReference type="SUPFAM" id="SSF55347">
    <property type="entry name" value="Glyceraldehyde-3-phosphate dehydrogenase-like, C-terminal domain"/>
    <property type="match status" value="1"/>
</dbReference>
<keyword evidence="4 7" id="KW-0521">NADP</keyword>
<comment type="catalytic activity">
    <reaction evidence="6 7">
        <text>N-acetyl-L-glutamate 5-semialdehyde + phosphate + NADP(+) = N-acetyl-L-glutamyl 5-phosphate + NADPH + H(+)</text>
        <dbReference type="Rhea" id="RHEA:21588"/>
        <dbReference type="ChEBI" id="CHEBI:15378"/>
        <dbReference type="ChEBI" id="CHEBI:29123"/>
        <dbReference type="ChEBI" id="CHEBI:43474"/>
        <dbReference type="ChEBI" id="CHEBI:57783"/>
        <dbReference type="ChEBI" id="CHEBI:57936"/>
        <dbReference type="ChEBI" id="CHEBI:58349"/>
        <dbReference type="EC" id="1.2.1.38"/>
    </reaction>
</comment>
<evidence type="ECO:0000256" key="1">
    <source>
        <dbReference type="ARBA" id="ARBA00004862"/>
    </source>
</evidence>
<dbReference type="CDD" id="cd23934">
    <property type="entry name" value="AGPR_1_C"/>
    <property type="match status" value="1"/>
</dbReference>
<dbReference type="GO" id="GO:0070401">
    <property type="term" value="F:NADP+ binding"/>
    <property type="evidence" value="ECO:0007669"/>
    <property type="project" value="InterPro"/>
</dbReference>
<comment type="subcellular location">
    <subcellularLocation>
        <location evidence="7">Cytoplasm</location>
    </subcellularLocation>
</comment>
<keyword evidence="7" id="KW-0963">Cytoplasm</keyword>
<dbReference type="Gene3D" id="3.30.360.10">
    <property type="entry name" value="Dihydrodipicolinate Reductase, domain 2"/>
    <property type="match status" value="1"/>
</dbReference>
<dbReference type="InterPro" id="IPR023013">
    <property type="entry name" value="AGPR_AS"/>
</dbReference>
<dbReference type="AlphaFoldDB" id="A0A0S6UCJ6"/>
<evidence type="ECO:0000256" key="6">
    <source>
        <dbReference type="ARBA" id="ARBA00050557"/>
    </source>
</evidence>